<accession>A0A1M4YA97</accession>
<dbReference type="OrthoDB" id="9789634at2"/>
<dbReference type="GO" id="GO:0016301">
    <property type="term" value="F:kinase activity"/>
    <property type="evidence" value="ECO:0007669"/>
    <property type="project" value="UniProtKB-KW"/>
</dbReference>
<keyword evidence="3" id="KW-0418">Kinase</keyword>
<evidence type="ECO:0000259" key="2">
    <source>
        <dbReference type="SMART" id="SM00954"/>
    </source>
</evidence>
<dbReference type="STRING" id="1122155.SAMN02745158_02277"/>
<keyword evidence="3" id="KW-0808">Transferase</keyword>
<organism evidence="3 4">
    <name type="scientific">Lactonifactor longoviformis DSM 17459</name>
    <dbReference type="NCBI Taxonomy" id="1122155"/>
    <lineage>
        <taxon>Bacteria</taxon>
        <taxon>Bacillati</taxon>
        <taxon>Bacillota</taxon>
        <taxon>Clostridia</taxon>
        <taxon>Eubacteriales</taxon>
        <taxon>Clostridiaceae</taxon>
        <taxon>Lactonifactor</taxon>
    </lineage>
</organism>
<protein>
    <submittedName>
        <fullName evidence="3">Putative GTP pyrophosphokinase</fullName>
    </submittedName>
</protein>
<feature type="domain" description="RelA/SpoT" evidence="2">
    <location>
        <begin position="45"/>
        <end position="166"/>
    </location>
</feature>
<evidence type="ECO:0000313" key="3">
    <source>
        <dbReference type="EMBL" id="SHF02558.1"/>
    </source>
</evidence>
<dbReference type="UniPathway" id="UPA00908">
    <property type="reaction ID" value="UER00884"/>
</dbReference>
<dbReference type="Pfam" id="PF04607">
    <property type="entry name" value="RelA_SpoT"/>
    <property type="match status" value="1"/>
</dbReference>
<name>A0A1M4YA97_9CLOT</name>
<proteinExistence type="predicted"/>
<sequence length="199" mass="23687">MTIEQYNDLVQPYMDASQILMSRLEALNHNLEEKYQNCPIHYIQHRIKKKESIEGKLKRLKLKSKPEDAKENLQDIAGIRVICYFEEDIYHLVVTIKKQGDLVLIKERDYVREPKPNGYRSYHLVLGVPVYYEDGMAYFPVEIQLRTMSMDFWASMEHRICYKRTCEDKEKMAGEFLSYARMLQEIEKKFEDSTGDRSI</sequence>
<dbReference type="SMART" id="SM00954">
    <property type="entry name" value="RelA_SpoT"/>
    <property type="match status" value="1"/>
</dbReference>
<dbReference type="CDD" id="cd05399">
    <property type="entry name" value="NT_Rel-Spo_like"/>
    <property type="match status" value="1"/>
</dbReference>
<comment type="pathway">
    <text evidence="1">Purine metabolism; ppGpp biosynthesis; ppGpp from GTP: step 1/2.</text>
</comment>
<dbReference type="Gene3D" id="3.30.460.10">
    <property type="entry name" value="Beta Polymerase, domain 2"/>
    <property type="match status" value="1"/>
</dbReference>
<dbReference type="Proteomes" id="UP000184245">
    <property type="component" value="Unassembled WGS sequence"/>
</dbReference>
<evidence type="ECO:0000313" key="4">
    <source>
        <dbReference type="Proteomes" id="UP000184245"/>
    </source>
</evidence>
<dbReference type="PANTHER" id="PTHR47837">
    <property type="entry name" value="GTP PYROPHOSPHOKINASE YJBM"/>
    <property type="match status" value="1"/>
</dbReference>
<dbReference type="EMBL" id="FQVI01000011">
    <property type="protein sequence ID" value="SHF02558.1"/>
    <property type="molecule type" value="Genomic_DNA"/>
</dbReference>
<dbReference type="InterPro" id="IPR043519">
    <property type="entry name" value="NT_sf"/>
</dbReference>
<reference evidence="3 4" key="1">
    <citation type="submission" date="2016-11" db="EMBL/GenBank/DDBJ databases">
        <authorList>
            <person name="Jaros S."/>
            <person name="Januszkiewicz K."/>
            <person name="Wedrychowicz H."/>
        </authorList>
    </citation>
    <scope>NUCLEOTIDE SEQUENCE [LARGE SCALE GENOMIC DNA]</scope>
    <source>
        <strain evidence="3 4">DSM 17459</strain>
    </source>
</reference>
<dbReference type="InterPro" id="IPR007685">
    <property type="entry name" value="RelA_SpoT"/>
</dbReference>
<keyword evidence="4" id="KW-1185">Reference proteome</keyword>
<dbReference type="GO" id="GO:0015970">
    <property type="term" value="P:guanosine tetraphosphate biosynthetic process"/>
    <property type="evidence" value="ECO:0007669"/>
    <property type="project" value="UniProtKB-UniPathway"/>
</dbReference>
<evidence type="ECO:0000256" key="1">
    <source>
        <dbReference type="ARBA" id="ARBA00004976"/>
    </source>
</evidence>
<dbReference type="InterPro" id="IPR052366">
    <property type="entry name" value="GTP_Pyrophosphokinase"/>
</dbReference>
<dbReference type="AlphaFoldDB" id="A0A1M4YA97"/>
<gene>
    <name evidence="3" type="ORF">SAMN02745158_02277</name>
</gene>
<dbReference type="PANTHER" id="PTHR47837:SF2">
    <property type="entry name" value="GTP PYROPHOSPHOKINASE YWAC"/>
    <property type="match status" value="1"/>
</dbReference>
<dbReference type="RefSeq" id="WP_072851795.1">
    <property type="nucleotide sequence ID" value="NZ_FQVI01000011.1"/>
</dbReference>
<dbReference type="SUPFAM" id="SSF81301">
    <property type="entry name" value="Nucleotidyltransferase"/>
    <property type="match status" value="1"/>
</dbReference>
<dbReference type="Gene3D" id="1.10.287.860">
    <property type="entry name" value="Nucleotidyltransferase"/>
    <property type="match status" value="1"/>
</dbReference>